<dbReference type="PATRIC" id="fig|1423725.3.peg.2060"/>
<gene>
    <name evidence="1" type="ORF">FC19_GL002009</name>
</gene>
<evidence type="ECO:0008006" key="3">
    <source>
        <dbReference type="Google" id="ProtNLM"/>
    </source>
</evidence>
<dbReference type="OrthoDB" id="2200281at2"/>
<evidence type="ECO:0000313" key="2">
    <source>
        <dbReference type="Proteomes" id="UP000051015"/>
    </source>
</evidence>
<reference evidence="1 2" key="1">
    <citation type="journal article" date="2015" name="Genome Announc.">
        <title>Expanding the biotechnology potential of lactobacilli through comparative genomics of 213 strains and associated genera.</title>
        <authorList>
            <person name="Sun Z."/>
            <person name="Harris H.M."/>
            <person name="McCann A."/>
            <person name="Guo C."/>
            <person name="Argimon S."/>
            <person name="Zhang W."/>
            <person name="Yang X."/>
            <person name="Jeffery I.B."/>
            <person name="Cooney J.C."/>
            <person name="Kagawa T.F."/>
            <person name="Liu W."/>
            <person name="Song Y."/>
            <person name="Salvetti E."/>
            <person name="Wrobel A."/>
            <person name="Rasinkangas P."/>
            <person name="Parkhill J."/>
            <person name="Rea M.C."/>
            <person name="O'Sullivan O."/>
            <person name="Ritari J."/>
            <person name="Douillard F.P."/>
            <person name="Paul Ross R."/>
            <person name="Yang R."/>
            <person name="Briner A.E."/>
            <person name="Felis G.E."/>
            <person name="de Vos W.M."/>
            <person name="Barrangou R."/>
            <person name="Klaenhammer T.R."/>
            <person name="Caufield P.W."/>
            <person name="Cui Y."/>
            <person name="Zhang H."/>
            <person name="O'Toole P.W."/>
        </authorList>
    </citation>
    <scope>NUCLEOTIDE SEQUENCE [LARGE SCALE GENOMIC DNA]</scope>
    <source>
        <strain evidence="1 2">DSM 21051</strain>
    </source>
</reference>
<evidence type="ECO:0000313" key="1">
    <source>
        <dbReference type="EMBL" id="KRM95397.1"/>
    </source>
</evidence>
<name>A0A0R2CVG0_9LACO</name>
<dbReference type="RefSeq" id="WP_057876655.1">
    <property type="nucleotide sequence ID" value="NZ_AYZD01000027.1"/>
</dbReference>
<dbReference type="Proteomes" id="UP000051015">
    <property type="component" value="Unassembled WGS sequence"/>
</dbReference>
<protein>
    <recommendedName>
        <fullName evidence="3">Mor transcription activator domain-containing protein</fullName>
    </recommendedName>
</protein>
<keyword evidence="2" id="KW-1185">Reference proteome</keyword>
<comment type="caution">
    <text evidence="1">The sequence shown here is derived from an EMBL/GenBank/DDBJ whole genome shotgun (WGS) entry which is preliminary data.</text>
</comment>
<dbReference type="InterPro" id="IPR009057">
    <property type="entry name" value="Homeodomain-like_sf"/>
</dbReference>
<organism evidence="1 2">
    <name type="scientific">Liquorilactobacillus aquaticus DSM 21051</name>
    <dbReference type="NCBI Taxonomy" id="1423725"/>
    <lineage>
        <taxon>Bacteria</taxon>
        <taxon>Bacillati</taxon>
        <taxon>Bacillota</taxon>
        <taxon>Bacilli</taxon>
        <taxon>Lactobacillales</taxon>
        <taxon>Lactobacillaceae</taxon>
        <taxon>Liquorilactobacillus</taxon>
    </lineage>
</organism>
<proteinExistence type="predicted"/>
<dbReference type="EMBL" id="AYZD01000027">
    <property type="protein sequence ID" value="KRM95397.1"/>
    <property type="molecule type" value="Genomic_DNA"/>
</dbReference>
<sequence length="91" mass="10735">MDKYNGVYQELAELVGEKDAKLIWKSFAGMKINFPMRFISREYVKSMVETDIHKKTIGQLVHETGYSERSIRRMIEEIRHKNDIVEQGDDL</sequence>
<accession>A0A0R2CVG0</accession>
<dbReference type="SUPFAM" id="SSF46689">
    <property type="entry name" value="Homeodomain-like"/>
    <property type="match status" value="1"/>
</dbReference>
<dbReference type="AlphaFoldDB" id="A0A0R2CVG0"/>